<accession>A0ABQ3JVF9</accession>
<dbReference type="SUPFAM" id="SSF56801">
    <property type="entry name" value="Acetyl-CoA synthetase-like"/>
    <property type="match status" value="2"/>
</dbReference>
<evidence type="ECO:0000259" key="4">
    <source>
        <dbReference type="PROSITE" id="PS50075"/>
    </source>
</evidence>
<keyword evidence="2" id="KW-0596">Phosphopantetheine</keyword>
<dbReference type="Gene3D" id="2.30.38.10">
    <property type="entry name" value="Luciferase, Domain 3"/>
    <property type="match status" value="1"/>
</dbReference>
<evidence type="ECO:0000313" key="5">
    <source>
        <dbReference type="EMBL" id="GHF91586.1"/>
    </source>
</evidence>
<dbReference type="InterPro" id="IPR001242">
    <property type="entry name" value="Condensation_dom"/>
</dbReference>
<dbReference type="Pfam" id="PF13193">
    <property type="entry name" value="AMP-binding_C"/>
    <property type="match status" value="1"/>
</dbReference>
<evidence type="ECO:0000256" key="2">
    <source>
        <dbReference type="ARBA" id="ARBA00022450"/>
    </source>
</evidence>
<dbReference type="Pfam" id="PF00501">
    <property type="entry name" value="AMP-binding"/>
    <property type="match status" value="2"/>
</dbReference>
<dbReference type="Gene3D" id="3.40.50.980">
    <property type="match status" value="2"/>
</dbReference>
<dbReference type="PROSITE" id="PS00012">
    <property type="entry name" value="PHOSPHOPANTETHEINE"/>
    <property type="match status" value="1"/>
</dbReference>
<dbReference type="Gene3D" id="3.30.559.10">
    <property type="entry name" value="Chloramphenicol acetyltransferase-like domain"/>
    <property type="match status" value="1"/>
</dbReference>
<dbReference type="InterPro" id="IPR036736">
    <property type="entry name" value="ACP-like_sf"/>
</dbReference>
<dbReference type="Gene3D" id="1.10.1200.10">
    <property type="entry name" value="ACP-like"/>
    <property type="match status" value="3"/>
</dbReference>
<evidence type="ECO:0000256" key="3">
    <source>
        <dbReference type="ARBA" id="ARBA00022553"/>
    </source>
</evidence>
<keyword evidence="6" id="KW-1185">Reference proteome</keyword>
<feature type="domain" description="Carrier" evidence="4">
    <location>
        <begin position="1590"/>
        <end position="1665"/>
    </location>
</feature>
<sequence>MNDAFEAQKNRTPHRCAVVAGDRRLSYTEVDEAANAVAHALLGRGLRRGDLVGVRLRRGPWLVPVLLGVLKAGCAYVPLDPAAPPASIAAIVEDSGLTLVVADEPGPGVLAVGDIDGTRTSSPGVAGIGSDLAYVIYTSGSTGRPKGVEVEHRNVLTLLRWAAGTYSDDELRGVLGAASVCFDASVAEIFPPLVTGGSVILAENLLALPGLAARDEVTFVQGVPSVLAVLARTPLPESVRTVAIAGEALSRSLVDRLYRNPGVRRIVNCYGPTEATVNCSSHEVGRDGRADPPIGTPLPGAGFSVRDDAGRPLGDGAVGELWVSGTLVTRGYLGQPELTARKYVLDEAGVRHYRTGDLVRRDGGVYHFAGRADDQVKVRGFRVEPGQVQATLLTHPGVGNAVVLAPADASGERRLVGFAEPAGEPLTEAGLRDWLRARLPGHLVPSRIAVLDAIPLGTTGKADRAALAAWVFDRDDATGYVAPGTATEQLVASVVAAAFGLPEIGVRDRFSDSGGHSLAAARAVARLREEARREVTLEEFLTDGTVAAVARRLDAAAAIAPAAAPVPDPGRAGHPLTNTQRDLWTLAQLGSTGTATTAAWRLRWHGPFSVAALQTAADAVVVRHHSLRGTIQERDGEPAVVIGEPAPVPIDVHDLRPGQHAQADELAAAAARHAFDLSAETPLLRITVLRLAGDVTDLVVVSDHIATDGFSIGVLMAELAGVVPDGTPAQVGEIAVRERALARPDRERYWARELAGATPPDALFDRAGHRFLGDRIISPLPDSLRSSVRALAESAGVTPFAVYLAALGVLVGELGRTSDVLLGTAAAQRDRPELEHTVGPLVDVLPVRLRLTADMTFRDLLRAAMTTTARAIDHRGLPTGELTRLWGGDRPAGMPLTPVSLAVQPAGLPVSVPGPGVRLDLLGELPTGGSHTPLTVFVNEHADGGELIVEHDPDLLSPARAQWFSQSLLHVLRTALSTPDITLSTLDLVADDERAQLEAWGTGPELPAAETASVPEAVLRHAELTPDAVAVSTVDGQLTYAELVRHADRVAGALVAAGVRAGDAVGVCLPRDEHLPATLLGVWRAAAAYLPLEPDQPARRLVQLAAEAGVRVVLTHGVARNTAAEVVAAMPDAVLVDAGDDAPPAEPAVPGGDALAYVLSTSGSTGRPKGVEVTHANLHAFVRSRTLSHGLRRDDAMAAIAPLAFDVSVEELWWPLATGARCVVADRDTAVDGHQLGQWLTKTGVTVADLTPTSLRMLLAAGWTGDPALRLLLGGEVLDAELAARVRPLVGELWNGYGPTETTVAATAHRVTDARVPLGAPTPGTRLSVRDEAGRVAPPGAIGELWIGGAGVARGYRGRPELTAAAFTGGWYRTGDLVRWRPEGTLEFLGRADDQVKVRGNRFELGEVEAVLRAQPGIADAAVAVVEDTYLAGYLTPASADAVAAERQVRRLLPGYMVPTRWATMDALPVLPNGKLDRRALAPIPAARPAPAAPLTPAQAVVAEVWRACLDVGELGPDSDFFALGGRSLAATRAVGLLHERLGRRITVRALFDHPVLADFTAHLATEGALSRESGTEAPSGALSRESAPLVEGAIEELVAAVWADVLGRARIGALDDFRALGGTPAQAAGVTGRLGEALGFPIPAATLLDRPVLRDFAAGLENLALAALDAVPTGGTA</sequence>
<dbReference type="PANTHER" id="PTHR45527">
    <property type="entry name" value="NONRIBOSOMAL PEPTIDE SYNTHETASE"/>
    <property type="match status" value="1"/>
</dbReference>
<dbReference type="InterPro" id="IPR020806">
    <property type="entry name" value="PKS_PP-bd"/>
</dbReference>
<dbReference type="PROSITE" id="PS00455">
    <property type="entry name" value="AMP_BINDING"/>
    <property type="match status" value="1"/>
</dbReference>
<dbReference type="RefSeq" id="WP_191306117.1">
    <property type="nucleotide sequence ID" value="NZ_BNAW01000001.1"/>
</dbReference>
<gene>
    <name evidence="5" type="ORF">GCM10017567_02190</name>
</gene>
<evidence type="ECO:0000256" key="1">
    <source>
        <dbReference type="ARBA" id="ARBA00001957"/>
    </source>
</evidence>
<organism evidence="5 6">
    <name type="scientific">Amycolatopsis bullii</name>
    <dbReference type="NCBI Taxonomy" id="941987"/>
    <lineage>
        <taxon>Bacteria</taxon>
        <taxon>Bacillati</taxon>
        <taxon>Actinomycetota</taxon>
        <taxon>Actinomycetes</taxon>
        <taxon>Pseudonocardiales</taxon>
        <taxon>Pseudonocardiaceae</taxon>
        <taxon>Amycolatopsis</taxon>
    </lineage>
</organism>
<dbReference type="InterPro" id="IPR000873">
    <property type="entry name" value="AMP-dep_synth/lig_dom"/>
</dbReference>
<dbReference type="Gene3D" id="3.30.300.30">
    <property type="match status" value="2"/>
</dbReference>
<dbReference type="CDD" id="cd05930">
    <property type="entry name" value="A_NRPS"/>
    <property type="match status" value="1"/>
</dbReference>
<dbReference type="Gene3D" id="3.30.559.30">
    <property type="entry name" value="Nonribosomal peptide synthetase, condensation domain"/>
    <property type="match status" value="1"/>
</dbReference>
<dbReference type="Pfam" id="PF00668">
    <property type="entry name" value="Condensation"/>
    <property type="match status" value="1"/>
</dbReference>
<dbReference type="PROSITE" id="PS50075">
    <property type="entry name" value="CARRIER"/>
    <property type="match status" value="3"/>
</dbReference>
<dbReference type="InterPro" id="IPR020845">
    <property type="entry name" value="AMP-binding_CS"/>
</dbReference>
<protein>
    <recommendedName>
        <fullName evidence="4">Carrier domain-containing protein</fullName>
    </recommendedName>
</protein>
<feature type="domain" description="Carrier" evidence="4">
    <location>
        <begin position="482"/>
        <end position="557"/>
    </location>
</feature>
<dbReference type="SMART" id="SM00823">
    <property type="entry name" value="PKS_PP"/>
    <property type="match status" value="3"/>
</dbReference>
<feature type="domain" description="Carrier" evidence="4">
    <location>
        <begin position="1493"/>
        <end position="1568"/>
    </location>
</feature>
<reference evidence="6" key="1">
    <citation type="journal article" date="2019" name="Int. J. Syst. Evol. Microbiol.">
        <title>The Global Catalogue of Microorganisms (GCM) 10K type strain sequencing project: providing services to taxonomists for standard genome sequencing and annotation.</title>
        <authorList>
            <consortium name="The Broad Institute Genomics Platform"/>
            <consortium name="The Broad Institute Genome Sequencing Center for Infectious Disease"/>
            <person name="Wu L."/>
            <person name="Ma J."/>
        </authorList>
    </citation>
    <scope>NUCLEOTIDE SEQUENCE [LARGE SCALE GENOMIC DNA]</scope>
    <source>
        <strain evidence="6">CGMCC 4.7680</strain>
    </source>
</reference>
<dbReference type="Pfam" id="PF00550">
    <property type="entry name" value="PP-binding"/>
    <property type="match status" value="3"/>
</dbReference>
<dbReference type="InterPro" id="IPR045851">
    <property type="entry name" value="AMP-bd_C_sf"/>
</dbReference>
<dbReference type="EMBL" id="BNAW01000001">
    <property type="protein sequence ID" value="GHF91586.1"/>
    <property type="molecule type" value="Genomic_DNA"/>
</dbReference>
<dbReference type="SUPFAM" id="SSF47336">
    <property type="entry name" value="ACP-like"/>
    <property type="match status" value="3"/>
</dbReference>
<dbReference type="InterPro" id="IPR006162">
    <property type="entry name" value="Ppantetheine_attach_site"/>
</dbReference>
<comment type="caution">
    <text evidence="5">The sequence shown here is derived from an EMBL/GenBank/DDBJ whole genome shotgun (WGS) entry which is preliminary data.</text>
</comment>
<dbReference type="Proteomes" id="UP000649955">
    <property type="component" value="Unassembled WGS sequence"/>
</dbReference>
<dbReference type="NCBIfam" id="TIGR01733">
    <property type="entry name" value="AA-adenyl-dom"/>
    <property type="match status" value="2"/>
</dbReference>
<dbReference type="Gene3D" id="3.40.50.12780">
    <property type="entry name" value="N-terminal domain of ligase-like"/>
    <property type="match status" value="1"/>
</dbReference>
<dbReference type="InterPro" id="IPR025110">
    <property type="entry name" value="AMP-bd_C"/>
</dbReference>
<dbReference type="InterPro" id="IPR009081">
    <property type="entry name" value="PP-bd_ACP"/>
</dbReference>
<dbReference type="PANTHER" id="PTHR45527:SF1">
    <property type="entry name" value="FATTY ACID SYNTHASE"/>
    <property type="match status" value="1"/>
</dbReference>
<dbReference type="SUPFAM" id="SSF52777">
    <property type="entry name" value="CoA-dependent acyltransferases"/>
    <property type="match status" value="2"/>
</dbReference>
<evidence type="ECO:0000313" key="6">
    <source>
        <dbReference type="Proteomes" id="UP000649955"/>
    </source>
</evidence>
<dbReference type="InterPro" id="IPR010071">
    <property type="entry name" value="AA_adenyl_dom"/>
</dbReference>
<dbReference type="InterPro" id="IPR042099">
    <property type="entry name" value="ANL_N_sf"/>
</dbReference>
<dbReference type="InterPro" id="IPR023213">
    <property type="entry name" value="CAT-like_dom_sf"/>
</dbReference>
<keyword evidence="3" id="KW-0597">Phosphoprotein</keyword>
<comment type="cofactor">
    <cofactor evidence="1">
        <name>pantetheine 4'-phosphate</name>
        <dbReference type="ChEBI" id="CHEBI:47942"/>
    </cofactor>
</comment>
<name>A0ABQ3JVF9_9PSEU</name>
<proteinExistence type="predicted"/>